<protein>
    <submittedName>
        <fullName evidence="2">Uncharacterized protein</fullName>
    </submittedName>
</protein>
<dbReference type="HOGENOM" id="CLU_2219398_0_0_11"/>
<keyword evidence="3" id="KW-1185">Reference proteome</keyword>
<dbReference type="KEGG" id="gbr:Gbro_4671"/>
<reference evidence="2 3" key="2">
    <citation type="journal article" date="2010" name="Stand. Genomic Sci.">
        <title>Complete genome sequence of Gordonia bronchialis type strain (3410).</title>
        <authorList>
            <person name="Ivanova N."/>
            <person name="Sikorski J."/>
            <person name="Jando M."/>
            <person name="Lapidus A."/>
            <person name="Nolan M."/>
            <person name="Lucas S."/>
            <person name="Del Rio T.G."/>
            <person name="Tice H."/>
            <person name="Copeland A."/>
            <person name="Cheng J.F."/>
            <person name="Chen F."/>
            <person name="Bruce D."/>
            <person name="Goodwin L."/>
            <person name="Pitluck S."/>
            <person name="Mavromatis K."/>
            <person name="Ovchinnikova G."/>
            <person name="Pati A."/>
            <person name="Chen A."/>
            <person name="Palaniappan K."/>
            <person name="Land M."/>
            <person name="Hauser L."/>
            <person name="Chang Y.J."/>
            <person name="Jeffries C.D."/>
            <person name="Chain P."/>
            <person name="Saunders E."/>
            <person name="Han C."/>
            <person name="Detter J.C."/>
            <person name="Brettin T."/>
            <person name="Rohde M."/>
            <person name="Goker M."/>
            <person name="Bristow J."/>
            <person name="Eisen J.A."/>
            <person name="Markowitz V."/>
            <person name="Hugenholtz P."/>
            <person name="Klenk H.P."/>
            <person name="Kyrpides N.C."/>
        </authorList>
    </citation>
    <scope>NUCLEOTIDE SEQUENCE [LARGE SCALE GENOMIC DNA]</scope>
    <source>
        <strain evidence="3">ATCC 25592 / DSM 43247 / BCRC 13721 / JCM 3198 / KCTC 3076 / NBRC 16047 / NCTC 10667</strain>
    </source>
</reference>
<evidence type="ECO:0000313" key="3">
    <source>
        <dbReference type="Proteomes" id="UP000001219"/>
    </source>
</evidence>
<proteinExistence type="predicted"/>
<keyword evidence="1" id="KW-1133">Transmembrane helix</keyword>
<evidence type="ECO:0000256" key="1">
    <source>
        <dbReference type="SAM" id="Phobius"/>
    </source>
</evidence>
<dbReference type="EMBL" id="CP001802">
    <property type="protein sequence ID" value="ACY23796.1"/>
    <property type="molecule type" value="Genomic_DNA"/>
</dbReference>
<dbReference type="STRING" id="526226.Gbro_4671"/>
<feature type="transmembrane region" description="Helical" evidence="1">
    <location>
        <begin position="57"/>
        <end position="76"/>
    </location>
</feature>
<name>D0L7K7_GORB4</name>
<feature type="transmembrane region" description="Helical" evidence="1">
    <location>
        <begin position="83"/>
        <end position="103"/>
    </location>
</feature>
<dbReference type="Proteomes" id="UP000001219">
    <property type="component" value="Chromosome"/>
</dbReference>
<dbReference type="AlphaFoldDB" id="D0L7K7"/>
<organism evidence="2 3">
    <name type="scientific">Gordonia bronchialis (strain ATCC 25592 / DSM 43247 / BCRC 13721 / JCM 3198 / KCTC 3076 / NBRC 16047 / NCTC 10667)</name>
    <name type="common">Rhodococcus bronchialis</name>
    <dbReference type="NCBI Taxonomy" id="526226"/>
    <lineage>
        <taxon>Bacteria</taxon>
        <taxon>Bacillati</taxon>
        <taxon>Actinomycetota</taxon>
        <taxon>Actinomycetes</taxon>
        <taxon>Mycobacteriales</taxon>
        <taxon>Gordoniaceae</taxon>
        <taxon>Gordonia</taxon>
    </lineage>
</organism>
<sequence length="106" mass="11479">MATVLHPPFEVADVAHVLRARGAQPDPSRDWARRPARYGRVRGNFLPGGWQWSPLDGFLAALIATAAFAATCLLVLAGSSTTAVFWAAVFAFVSFALEIHVFSRLP</sequence>
<dbReference type="RefSeq" id="WP_012836274.1">
    <property type="nucleotide sequence ID" value="NC_013441.1"/>
</dbReference>
<evidence type="ECO:0000313" key="2">
    <source>
        <dbReference type="EMBL" id="ACY23796.1"/>
    </source>
</evidence>
<reference evidence="3" key="1">
    <citation type="submission" date="2009-10" db="EMBL/GenBank/DDBJ databases">
        <title>The complete chromosome of Gordonia bronchialis DSM 43247.</title>
        <authorList>
            <consortium name="US DOE Joint Genome Institute (JGI-PGF)"/>
            <person name="Lucas S."/>
            <person name="Copeland A."/>
            <person name="Lapidus A."/>
            <person name="Glavina del Rio T."/>
            <person name="Dalin E."/>
            <person name="Tice H."/>
            <person name="Bruce D."/>
            <person name="Goodwin L."/>
            <person name="Pitluck S."/>
            <person name="Kyrpides N."/>
            <person name="Mavromatis K."/>
            <person name="Ivanova N."/>
            <person name="Ovchinnikova G."/>
            <person name="Saunders E."/>
            <person name="Brettin T."/>
            <person name="Detter J.C."/>
            <person name="Han C."/>
            <person name="Larimer F."/>
            <person name="Land M."/>
            <person name="Hauser L."/>
            <person name="Markowitz V."/>
            <person name="Cheng J.-F."/>
            <person name="Hugenholtz P."/>
            <person name="Woyke T."/>
            <person name="Wu D."/>
            <person name="Jando M."/>
            <person name="Schneider S."/>
            <person name="Goeker M."/>
            <person name="Klenk H.-P."/>
            <person name="Eisen J.A."/>
        </authorList>
    </citation>
    <scope>NUCLEOTIDE SEQUENCE [LARGE SCALE GENOMIC DNA]</scope>
    <source>
        <strain evidence="3">ATCC 25592 / DSM 43247 / BCRC 13721 / JCM 3198 / KCTC 3076 / NBRC 16047 / NCTC 10667</strain>
    </source>
</reference>
<keyword evidence="1" id="KW-0472">Membrane</keyword>
<accession>D0L7K7</accession>
<keyword evidence="1" id="KW-0812">Transmembrane</keyword>
<gene>
    <name evidence="2" type="ordered locus">Gbro_4671</name>
</gene>